<accession>A0A7J5YPB9</accession>
<dbReference type="PANTHER" id="PTHR34754">
    <property type="entry name" value="COILED-COIL DOMAIN-CONTAINING PROTEIN 60"/>
    <property type="match status" value="1"/>
</dbReference>
<proteinExistence type="predicted"/>
<organism evidence="2 3">
    <name type="scientific">Dissostichus mawsoni</name>
    <name type="common">Antarctic cod</name>
    <dbReference type="NCBI Taxonomy" id="36200"/>
    <lineage>
        <taxon>Eukaryota</taxon>
        <taxon>Metazoa</taxon>
        <taxon>Chordata</taxon>
        <taxon>Craniata</taxon>
        <taxon>Vertebrata</taxon>
        <taxon>Euteleostomi</taxon>
        <taxon>Actinopterygii</taxon>
        <taxon>Neopterygii</taxon>
        <taxon>Teleostei</taxon>
        <taxon>Neoteleostei</taxon>
        <taxon>Acanthomorphata</taxon>
        <taxon>Eupercaria</taxon>
        <taxon>Perciformes</taxon>
        <taxon>Notothenioidei</taxon>
        <taxon>Nototheniidae</taxon>
        <taxon>Dissostichus</taxon>
    </lineage>
</organism>
<dbReference type="EMBL" id="JAAKFY010000010">
    <property type="protein sequence ID" value="KAF3851394.1"/>
    <property type="molecule type" value="Genomic_DNA"/>
</dbReference>
<dbReference type="Pfam" id="PF15769">
    <property type="entry name" value="DUF4698"/>
    <property type="match status" value="2"/>
</dbReference>
<sequence length="211" mass="24447">MIHRYYTPDLRCLRTAKSVPLCDRPPWSGSSRPGRTEPDSRETCGRRQLQLNGQGWPEDPRRQSGVTRLSSHLETKSLILDNVVEQHERWPVCPTQAGKRADIVSLRKHLGHTRRLASAIKRGQSYFHLLQKEEQEKKEEEERQRMRREEQLRTEPRPPSFSSTPTAIQRGELTSAQKLIYRQLCCLSWLLEALTLDRSGRVGPLTACWDP</sequence>
<dbReference type="OrthoDB" id="10017343at2759"/>
<name>A0A7J5YPB9_DISMA</name>
<evidence type="ECO:0000313" key="3">
    <source>
        <dbReference type="Proteomes" id="UP000518266"/>
    </source>
</evidence>
<dbReference type="AlphaFoldDB" id="A0A7J5YPB9"/>
<feature type="compositionally biased region" description="Basic and acidic residues" evidence="1">
    <location>
        <begin position="131"/>
        <end position="156"/>
    </location>
</feature>
<keyword evidence="3" id="KW-1185">Reference proteome</keyword>
<dbReference type="PANTHER" id="PTHR34754:SF1">
    <property type="entry name" value="COILED-COIL DOMAIN-CONTAINING PROTEIN 60"/>
    <property type="match status" value="1"/>
</dbReference>
<feature type="non-terminal residue" evidence="2">
    <location>
        <position position="211"/>
    </location>
</feature>
<feature type="region of interest" description="Disordered" evidence="1">
    <location>
        <begin position="23"/>
        <end position="45"/>
    </location>
</feature>
<reference evidence="2 3" key="1">
    <citation type="submission" date="2020-03" db="EMBL/GenBank/DDBJ databases">
        <title>Dissostichus mawsoni Genome sequencing and assembly.</title>
        <authorList>
            <person name="Park H."/>
        </authorList>
    </citation>
    <scope>NUCLEOTIDE SEQUENCE [LARGE SCALE GENOMIC DNA]</scope>
    <source>
        <strain evidence="2">DM0001</strain>
        <tissue evidence="2">Muscle</tissue>
    </source>
</reference>
<feature type="region of interest" description="Disordered" evidence="1">
    <location>
        <begin position="131"/>
        <end position="166"/>
    </location>
</feature>
<gene>
    <name evidence="2" type="ORF">F7725_013166</name>
</gene>
<evidence type="ECO:0000256" key="1">
    <source>
        <dbReference type="SAM" id="MobiDB-lite"/>
    </source>
</evidence>
<evidence type="ECO:0000313" key="2">
    <source>
        <dbReference type="EMBL" id="KAF3851394.1"/>
    </source>
</evidence>
<protein>
    <submittedName>
        <fullName evidence="2">Uncharacterized protein</fullName>
    </submittedName>
</protein>
<dbReference type="Proteomes" id="UP000518266">
    <property type="component" value="Unassembled WGS sequence"/>
</dbReference>
<comment type="caution">
    <text evidence="2">The sequence shown here is derived from an EMBL/GenBank/DDBJ whole genome shotgun (WGS) entry which is preliminary data.</text>
</comment>
<dbReference type="InterPro" id="IPR031526">
    <property type="entry name" value="DUF4698"/>
</dbReference>
<feature type="compositionally biased region" description="Basic and acidic residues" evidence="1">
    <location>
        <begin position="34"/>
        <end position="45"/>
    </location>
</feature>